<evidence type="ECO:0000259" key="7">
    <source>
        <dbReference type="PROSITE" id="PS51675"/>
    </source>
</evidence>
<evidence type="ECO:0000256" key="5">
    <source>
        <dbReference type="ARBA" id="ARBA00048434"/>
    </source>
</evidence>
<keyword evidence="2" id="KW-0489">Methyltransferase</keyword>
<dbReference type="InterPro" id="IPR038459">
    <property type="entry name" value="MT_TRM10-typ_sf"/>
</dbReference>
<reference evidence="9" key="1">
    <citation type="submission" date="2025-08" db="UniProtKB">
        <authorList>
            <consortium name="RefSeq"/>
        </authorList>
    </citation>
    <scope>IDENTIFICATION</scope>
</reference>
<dbReference type="PROSITE" id="PS51675">
    <property type="entry name" value="SAM_MT_TRM10"/>
    <property type="match status" value="1"/>
</dbReference>
<keyword evidence="3" id="KW-0808">Transferase</keyword>
<feature type="region of interest" description="Disordered" evidence="6">
    <location>
        <begin position="1"/>
        <end position="60"/>
    </location>
</feature>
<comment type="catalytic activity">
    <reaction evidence="5">
        <text>guanosine(9) in tRNA + S-adenosyl-L-methionine = N(1)-methylguanosine(9) in tRNA + S-adenosyl-L-homocysteine + H(+)</text>
        <dbReference type="Rhea" id="RHEA:43156"/>
        <dbReference type="Rhea" id="RHEA-COMP:10367"/>
        <dbReference type="Rhea" id="RHEA-COMP:10368"/>
        <dbReference type="ChEBI" id="CHEBI:15378"/>
        <dbReference type="ChEBI" id="CHEBI:57856"/>
        <dbReference type="ChEBI" id="CHEBI:59789"/>
        <dbReference type="ChEBI" id="CHEBI:73542"/>
        <dbReference type="ChEBI" id="CHEBI:74269"/>
        <dbReference type="EC" id="2.1.1.221"/>
    </reaction>
</comment>
<organism evidence="8 9">
    <name type="scientific">Priapulus caudatus</name>
    <name type="common">Priapulid worm</name>
    <dbReference type="NCBI Taxonomy" id="37621"/>
    <lineage>
        <taxon>Eukaryota</taxon>
        <taxon>Metazoa</taxon>
        <taxon>Ecdysozoa</taxon>
        <taxon>Scalidophora</taxon>
        <taxon>Priapulida</taxon>
        <taxon>Priapulimorpha</taxon>
        <taxon>Priapulimorphida</taxon>
        <taxon>Priapulidae</taxon>
        <taxon>Priapulus</taxon>
    </lineage>
</organism>
<evidence type="ECO:0000313" key="8">
    <source>
        <dbReference type="Proteomes" id="UP000695022"/>
    </source>
</evidence>
<dbReference type="RefSeq" id="XP_014677512.1">
    <property type="nucleotide sequence ID" value="XM_014822026.1"/>
</dbReference>
<evidence type="ECO:0000313" key="9">
    <source>
        <dbReference type="RefSeq" id="XP_014677512.1"/>
    </source>
</evidence>
<accession>A0ABM1EZ91</accession>
<keyword evidence="8" id="KW-1185">Reference proteome</keyword>
<dbReference type="GeneID" id="106817366"/>
<evidence type="ECO:0000256" key="1">
    <source>
        <dbReference type="ARBA" id="ARBA00012797"/>
    </source>
</evidence>
<sequence length="211" mass="24289">MKADIEVAVEDSEQNASLSKNQRKKLEKRMRLQASRTEKRKEEKQRKKNRRAEQLAAGIEIPPPKRWKKMEASNCAIQVAVDMSFDHLMSDKDLAKALHQLQFCYSVNRRAENPLQFHITGLSGRCAAEMERKAGNGYSNWDAHRHEQRYLEVFARTNVVYLSSESPNVLSRLDAGAVYVIGGLVDHNQHKVRWRHLRAASDAIFFLLAFL</sequence>
<evidence type="ECO:0000256" key="6">
    <source>
        <dbReference type="SAM" id="MobiDB-lite"/>
    </source>
</evidence>
<dbReference type="InterPro" id="IPR007356">
    <property type="entry name" value="tRNA_m1G_MeTrfase_euk"/>
</dbReference>
<proteinExistence type="predicted"/>
<gene>
    <name evidence="9" type="primary">LOC106817366</name>
</gene>
<feature type="compositionally biased region" description="Basic and acidic residues" evidence="6">
    <location>
        <begin position="36"/>
        <end position="45"/>
    </location>
</feature>
<feature type="domain" description="SAM-dependent MTase TRM10-type" evidence="7">
    <location>
        <begin position="65"/>
        <end position="211"/>
    </location>
</feature>
<protein>
    <recommendedName>
        <fullName evidence="1">tRNA (guanine(9)-N(1))-methyltransferase</fullName>
        <ecNumber evidence="1">2.1.1.221</ecNumber>
    </recommendedName>
</protein>
<dbReference type="PANTHER" id="PTHR13563">
    <property type="entry name" value="TRNA (GUANINE-9-) METHYLTRANSFERASE"/>
    <property type="match status" value="1"/>
</dbReference>
<evidence type="ECO:0000256" key="2">
    <source>
        <dbReference type="ARBA" id="ARBA00022603"/>
    </source>
</evidence>
<dbReference type="Gene3D" id="3.40.1280.30">
    <property type="match status" value="1"/>
</dbReference>
<evidence type="ECO:0000256" key="3">
    <source>
        <dbReference type="ARBA" id="ARBA00022679"/>
    </source>
</evidence>
<evidence type="ECO:0000256" key="4">
    <source>
        <dbReference type="ARBA" id="ARBA00022691"/>
    </source>
</evidence>
<dbReference type="InterPro" id="IPR028564">
    <property type="entry name" value="MT_TRM10-typ"/>
</dbReference>
<dbReference type="EC" id="2.1.1.221" evidence="1"/>
<keyword evidence="4" id="KW-0949">S-adenosyl-L-methionine</keyword>
<dbReference type="Proteomes" id="UP000695022">
    <property type="component" value="Unplaced"/>
</dbReference>
<name>A0ABM1EZ91_PRICU</name>
<dbReference type="PANTHER" id="PTHR13563:SF13">
    <property type="entry name" value="TRNA METHYLTRANSFERASE 10 HOMOLOG A"/>
    <property type="match status" value="1"/>
</dbReference>